<dbReference type="SUPFAM" id="SSF117281">
    <property type="entry name" value="Kelch motif"/>
    <property type="match status" value="1"/>
</dbReference>
<name>A0A8B9JEA2_ASTMX</name>
<evidence type="ECO:0000313" key="6">
    <source>
        <dbReference type="Proteomes" id="UP000694621"/>
    </source>
</evidence>
<dbReference type="Proteomes" id="UP000694621">
    <property type="component" value="Unplaced"/>
</dbReference>
<dbReference type="PANTHER" id="PTHR46647:SF1">
    <property type="entry name" value="RAB9 EFFECTOR PROTEIN WITH KELCH MOTIFS"/>
    <property type="match status" value="1"/>
</dbReference>
<evidence type="ECO:0000313" key="5">
    <source>
        <dbReference type="Ensembl" id="ENSAMXP00005020280.1"/>
    </source>
</evidence>
<comment type="function">
    <text evidence="3">Rab9 effector required for endosome to trans-Golgi network (TGN) transport.</text>
</comment>
<dbReference type="Gene3D" id="2.120.10.80">
    <property type="entry name" value="Kelch-type beta propeller"/>
    <property type="match status" value="1"/>
</dbReference>
<sequence>MSLGHLHPMWDVPEWEGLQARYEHCSFVPETDPESVWVFAGAEQSGNRNCIQVLHTTVEVKGMPPSPRTYHTSSACVGDRLFVFSGGDTGATPVTDPQVHVFNTGVSVTSLYCFINVHCSCGYSNFRTKKGVIVRLTKLFL</sequence>
<protein>
    <recommendedName>
        <fullName evidence="4">Rab9 effector protein with kelch motifs</fullName>
    </recommendedName>
</protein>
<evidence type="ECO:0000256" key="1">
    <source>
        <dbReference type="ARBA" id="ARBA00022441"/>
    </source>
</evidence>
<proteinExistence type="predicted"/>
<dbReference type="Ensembl" id="ENSAMXT00005022425.1">
    <property type="protein sequence ID" value="ENSAMXP00005020280.1"/>
    <property type="gene ID" value="ENSAMXG00005010510.1"/>
</dbReference>
<dbReference type="AlphaFoldDB" id="A0A8B9JEA2"/>
<accession>A0A8B9JEA2</accession>
<evidence type="ECO:0000256" key="4">
    <source>
        <dbReference type="ARBA" id="ARBA00039295"/>
    </source>
</evidence>
<keyword evidence="2" id="KW-0677">Repeat</keyword>
<evidence type="ECO:0000256" key="3">
    <source>
        <dbReference type="ARBA" id="ARBA00037224"/>
    </source>
</evidence>
<dbReference type="InterPro" id="IPR015915">
    <property type="entry name" value="Kelch-typ_b-propeller"/>
</dbReference>
<keyword evidence="1" id="KW-0880">Kelch repeat</keyword>
<evidence type="ECO:0000256" key="2">
    <source>
        <dbReference type="ARBA" id="ARBA00022737"/>
    </source>
</evidence>
<reference evidence="5" key="1">
    <citation type="submission" date="2025-08" db="UniProtKB">
        <authorList>
            <consortium name="Ensembl"/>
        </authorList>
    </citation>
    <scope>IDENTIFICATION</scope>
</reference>
<organism evidence="5 6">
    <name type="scientific">Astyanax mexicanus</name>
    <name type="common">Blind cave fish</name>
    <name type="synonym">Astyanax fasciatus mexicanus</name>
    <dbReference type="NCBI Taxonomy" id="7994"/>
    <lineage>
        <taxon>Eukaryota</taxon>
        <taxon>Metazoa</taxon>
        <taxon>Chordata</taxon>
        <taxon>Craniata</taxon>
        <taxon>Vertebrata</taxon>
        <taxon>Euteleostomi</taxon>
        <taxon>Actinopterygii</taxon>
        <taxon>Neopterygii</taxon>
        <taxon>Teleostei</taxon>
        <taxon>Ostariophysi</taxon>
        <taxon>Characiformes</taxon>
        <taxon>Characoidei</taxon>
        <taxon>Acestrorhamphidae</taxon>
        <taxon>Acestrorhamphinae</taxon>
        <taxon>Astyanax</taxon>
    </lineage>
</organism>
<dbReference type="InterPro" id="IPR052124">
    <property type="entry name" value="Rab9_kelch_effector"/>
</dbReference>
<dbReference type="PANTHER" id="PTHR46647">
    <property type="entry name" value="RAB9 EFFECTOR PROTEIN WITH KELCH MOTIFS"/>
    <property type="match status" value="1"/>
</dbReference>